<comment type="subunit">
    <text evidence="4 9">Hexamer formed by 3 homodimers.</text>
</comment>
<dbReference type="GO" id="GO:0009435">
    <property type="term" value="P:NAD+ biosynthetic process"/>
    <property type="evidence" value="ECO:0007669"/>
    <property type="project" value="UniProtKB-UniPathway"/>
</dbReference>
<dbReference type="InterPro" id="IPR037128">
    <property type="entry name" value="Quinolinate_PRibosylTase_N_sf"/>
</dbReference>
<dbReference type="GO" id="GO:0004514">
    <property type="term" value="F:nicotinate-nucleotide diphosphorylase (carboxylating) activity"/>
    <property type="evidence" value="ECO:0007669"/>
    <property type="project" value="UniProtKB-EC"/>
</dbReference>
<dbReference type="AlphaFoldDB" id="A0A2U1S953"/>
<feature type="binding site" evidence="10">
    <location>
        <position position="147"/>
    </location>
    <ligand>
        <name>substrate</name>
    </ligand>
</feature>
<dbReference type="SUPFAM" id="SSF54675">
    <property type="entry name" value="Nicotinate/Quinolinate PRTase N-terminal domain-like"/>
    <property type="match status" value="1"/>
</dbReference>
<dbReference type="PIRSF" id="PIRSF006250">
    <property type="entry name" value="NadC_ModD"/>
    <property type="match status" value="1"/>
</dbReference>
<dbReference type="FunFam" id="3.90.1170.20:FF:000001">
    <property type="entry name" value="Nicotinate-nucleotide diphosphorylase (Carboxylating)"/>
    <property type="match status" value="1"/>
</dbReference>
<keyword evidence="14" id="KW-1185">Reference proteome</keyword>
<proteinExistence type="inferred from homology"/>
<comment type="catalytic activity">
    <reaction evidence="8 9">
        <text>nicotinate beta-D-ribonucleotide + CO2 + diphosphate = quinolinate + 5-phospho-alpha-D-ribose 1-diphosphate + 2 H(+)</text>
        <dbReference type="Rhea" id="RHEA:12733"/>
        <dbReference type="ChEBI" id="CHEBI:15378"/>
        <dbReference type="ChEBI" id="CHEBI:16526"/>
        <dbReference type="ChEBI" id="CHEBI:29959"/>
        <dbReference type="ChEBI" id="CHEBI:33019"/>
        <dbReference type="ChEBI" id="CHEBI:57502"/>
        <dbReference type="ChEBI" id="CHEBI:58017"/>
        <dbReference type="EC" id="2.4.2.19"/>
    </reaction>
</comment>
<dbReference type="InterPro" id="IPR022412">
    <property type="entry name" value="Quinolinate_PRibosylTrfase_N"/>
</dbReference>
<dbReference type="InterPro" id="IPR002638">
    <property type="entry name" value="Quinolinate_PRibosylTrfase_C"/>
</dbReference>
<dbReference type="NCBIfam" id="TIGR00078">
    <property type="entry name" value="nadC"/>
    <property type="match status" value="1"/>
</dbReference>
<dbReference type="InterPro" id="IPR027277">
    <property type="entry name" value="NadC/ModD"/>
</dbReference>
<accession>A0A2U1S953</accession>
<evidence type="ECO:0000256" key="3">
    <source>
        <dbReference type="ARBA" id="ARBA00009400"/>
    </source>
</evidence>
<evidence type="ECO:0000259" key="12">
    <source>
        <dbReference type="Pfam" id="PF02749"/>
    </source>
</evidence>
<reference evidence="13 14" key="1">
    <citation type="submission" date="2017-03" db="EMBL/GenBank/DDBJ databases">
        <title>Genome sequence of Methanobrevibacter wosei.</title>
        <authorList>
            <person name="Poehlein A."/>
            <person name="Seedorf H."/>
            <person name="Daniel R."/>
        </authorList>
    </citation>
    <scope>NUCLEOTIDE SEQUENCE [LARGE SCALE GENOMIC DNA]</scope>
    <source>
        <strain evidence="13 14">DSM 11979</strain>
    </source>
</reference>
<dbReference type="RefSeq" id="WP_116669261.1">
    <property type="nucleotide sequence ID" value="NZ_CALUOI010000006.1"/>
</dbReference>
<evidence type="ECO:0000256" key="4">
    <source>
        <dbReference type="ARBA" id="ARBA00011218"/>
    </source>
</evidence>
<comment type="pathway">
    <text evidence="2 9">Cofactor biosynthesis; NAD(+) biosynthesis; nicotinate D-ribonucleotide from quinolinate: step 1/1.</text>
</comment>
<comment type="caution">
    <text evidence="13">The sequence shown here is derived from an EMBL/GenBank/DDBJ whole genome shotgun (WGS) entry which is preliminary data.</text>
</comment>
<dbReference type="GO" id="GO:0005737">
    <property type="term" value="C:cytoplasm"/>
    <property type="evidence" value="ECO:0007669"/>
    <property type="project" value="TreeGrafter"/>
</dbReference>
<evidence type="ECO:0000256" key="1">
    <source>
        <dbReference type="ARBA" id="ARBA00003237"/>
    </source>
</evidence>
<feature type="binding site" evidence="10">
    <location>
        <begin position="123"/>
        <end position="125"/>
    </location>
    <ligand>
        <name>substrate</name>
    </ligand>
</feature>
<feature type="binding site" evidence="10">
    <location>
        <position position="90"/>
    </location>
    <ligand>
        <name>substrate</name>
    </ligand>
</feature>
<evidence type="ECO:0000256" key="10">
    <source>
        <dbReference type="PIRSR" id="PIRSR006250-1"/>
    </source>
</evidence>
<dbReference type="PANTHER" id="PTHR32179:SF3">
    <property type="entry name" value="NICOTINATE-NUCLEOTIDE PYROPHOSPHORYLASE [CARBOXYLATING]"/>
    <property type="match status" value="1"/>
</dbReference>
<feature type="binding site" evidence="10">
    <location>
        <position position="208"/>
    </location>
    <ligand>
        <name>substrate</name>
    </ligand>
</feature>
<dbReference type="Proteomes" id="UP000245577">
    <property type="component" value="Unassembled WGS sequence"/>
</dbReference>
<comment type="function">
    <text evidence="1 9">Involved in the catabolism of quinolinic acid (QA).</text>
</comment>
<dbReference type="Pfam" id="PF01729">
    <property type="entry name" value="QRPTase_C"/>
    <property type="match status" value="1"/>
</dbReference>
<evidence type="ECO:0000256" key="5">
    <source>
        <dbReference type="ARBA" id="ARBA00022642"/>
    </source>
</evidence>
<evidence type="ECO:0000313" key="14">
    <source>
        <dbReference type="Proteomes" id="UP000245577"/>
    </source>
</evidence>
<dbReference type="PANTHER" id="PTHR32179">
    <property type="entry name" value="NICOTINATE-NUCLEOTIDE PYROPHOSPHORYLASE [CARBOXYLATING]"/>
    <property type="match status" value="1"/>
</dbReference>
<organism evidence="13 14">
    <name type="scientific">Methanobrevibacter woesei</name>
    <dbReference type="NCBI Taxonomy" id="190976"/>
    <lineage>
        <taxon>Archaea</taxon>
        <taxon>Methanobacteriati</taxon>
        <taxon>Methanobacteriota</taxon>
        <taxon>Methanomada group</taxon>
        <taxon>Methanobacteria</taxon>
        <taxon>Methanobacteriales</taxon>
        <taxon>Methanobacteriaceae</taxon>
        <taxon>Methanobrevibacter</taxon>
    </lineage>
</organism>
<keyword evidence="7 9" id="KW-0808">Transferase</keyword>
<gene>
    <name evidence="13" type="primary">nadC</name>
    <name evidence="13" type="ORF">MBBWO_04500</name>
</gene>
<dbReference type="Gene3D" id="3.90.1170.20">
    <property type="entry name" value="Quinolinate phosphoribosyl transferase, N-terminal domain"/>
    <property type="match status" value="1"/>
</dbReference>
<feature type="binding site" evidence="10">
    <location>
        <begin position="257"/>
        <end position="259"/>
    </location>
    <ligand>
        <name>substrate</name>
    </ligand>
</feature>
<dbReference type="Gene3D" id="3.20.20.70">
    <property type="entry name" value="Aldolase class I"/>
    <property type="match status" value="1"/>
</dbReference>
<dbReference type="InterPro" id="IPR036068">
    <property type="entry name" value="Nicotinate_pribotase-like_C"/>
</dbReference>
<evidence type="ECO:0000313" key="13">
    <source>
        <dbReference type="EMBL" id="PWB86736.1"/>
    </source>
</evidence>
<dbReference type="InterPro" id="IPR004393">
    <property type="entry name" value="NadC"/>
</dbReference>
<comment type="similarity">
    <text evidence="3 9">Belongs to the NadC/ModD family.</text>
</comment>
<keyword evidence="5 9" id="KW-0662">Pyridine nucleotide biosynthesis</keyword>
<evidence type="ECO:0000256" key="8">
    <source>
        <dbReference type="ARBA" id="ARBA00047445"/>
    </source>
</evidence>
<evidence type="ECO:0000256" key="9">
    <source>
        <dbReference type="PIRNR" id="PIRNR006250"/>
    </source>
</evidence>
<dbReference type="GO" id="GO:0034213">
    <property type="term" value="P:quinolinate catabolic process"/>
    <property type="evidence" value="ECO:0007669"/>
    <property type="project" value="TreeGrafter"/>
</dbReference>
<evidence type="ECO:0000259" key="11">
    <source>
        <dbReference type="Pfam" id="PF01729"/>
    </source>
</evidence>
<dbReference type="InterPro" id="IPR013785">
    <property type="entry name" value="Aldolase_TIM"/>
</dbReference>
<dbReference type="EC" id="2.4.2.19" evidence="9"/>
<evidence type="ECO:0000256" key="7">
    <source>
        <dbReference type="ARBA" id="ARBA00022679"/>
    </source>
</evidence>
<feature type="binding site" evidence="10">
    <location>
        <begin position="236"/>
        <end position="238"/>
    </location>
    <ligand>
        <name>substrate</name>
    </ligand>
</feature>
<dbReference type="EMBL" id="MZGU01000003">
    <property type="protein sequence ID" value="PWB86736.1"/>
    <property type="molecule type" value="Genomic_DNA"/>
</dbReference>
<feature type="domain" description="Quinolinate phosphoribosyl transferase N-terminal" evidence="12">
    <location>
        <begin position="17"/>
        <end position="100"/>
    </location>
</feature>
<feature type="binding site" evidence="10">
    <location>
        <position position="157"/>
    </location>
    <ligand>
        <name>substrate</name>
    </ligand>
</feature>
<dbReference type="SUPFAM" id="SSF51690">
    <property type="entry name" value="Nicotinate/Quinolinate PRTase C-terminal domain-like"/>
    <property type="match status" value="1"/>
</dbReference>
<evidence type="ECO:0000256" key="6">
    <source>
        <dbReference type="ARBA" id="ARBA00022676"/>
    </source>
</evidence>
<dbReference type="CDD" id="cd01572">
    <property type="entry name" value="QPRTase"/>
    <property type="match status" value="1"/>
</dbReference>
<name>A0A2U1S953_9EURY</name>
<dbReference type="UniPathway" id="UPA00253">
    <property type="reaction ID" value="UER00331"/>
</dbReference>
<feature type="domain" description="Quinolinate phosphoribosyl transferase C-terminal" evidence="11">
    <location>
        <begin position="102"/>
        <end position="272"/>
    </location>
</feature>
<feature type="binding site" evidence="10">
    <location>
        <position position="187"/>
    </location>
    <ligand>
        <name>substrate</name>
    </ligand>
</feature>
<evidence type="ECO:0000256" key="2">
    <source>
        <dbReference type="ARBA" id="ARBA00004893"/>
    </source>
</evidence>
<sequence length="279" mass="30568">MDKIVRYMLEEDEGFGDVTSNALIDKDDVSVGQIFSKEDGILAGIDIAREIFESRDITVIFNLNDGTEISKGDLLIHVVGNTRDILLLERTVLNLLMRMSGVATAANHYVNLVKDYDVIVAGTRKTAPAIAKFDKYALAVGGADTHRFSLDDMVLIKDNHIMAVGTPLDALKKAQNNVSFSKKIEIEVETLEDAIQCVENKADIVMLDNMDPSEVKEVLNQLNKLGIRNNSLIEVSGGINHETICEFAEAGVDIISSGALTHSTRSLNFGLDLKRCDSL</sequence>
<dbReference type="Pfam" id="PF02749">
    <property type="entry name" value="QRPTase_N"/>
    <property type="match status" value="1"/>
</dbReference>
<protein>
    <recommendedName>
        <fullName evidence="9">Nicotinate-nucleotide pyrophosphorylase [carboxylating]</fullName>
        <ecNumber evidence="9">2.4.2.19</ecNumber>
    </recommendedName>
    <alternativeName>
        <fullName evidence="9">Quinolinate phosphoribosyltransferase [decarboxylating]</fullName>
    </alternativeName>
</protein>
<dbReference type="FunFam" id="3.20.20.70:FF:000030">
    <property type="entry name" value="Nicotinate-nucleotide pyrophosphorylase, carboxylating"/>
    <property type="match status" value="1"/>
</dbReference>
<keyword evidence="6 9" id="KW-0328">Glycosyltransferase</keyword>
<dbReference type="OrthoDB" id="115072at2157"/>